<evidence type="ECO:0000256" key="1">
    <source>
        <dbReference type="SAM" id="MobiDB-lite"/>
    </source>
</evidence>
<feature type="non-terminal residue" evidence="3">
    <location>
        <position position="1"/>
    </location>
</feature>
<feature type="region of interest" description="Disordered" evidence="1">
    <location>
        <begin position="25"/>
        <end position="99"/>
    </location>
</feature>
<dbReference type="AlphaFoldDB" id="A0A7J6KMQ7"/>
<evidence type="ECO:0000313" key="5">
    <source>
        <dbReference type="Proteomes" id="UP000572268"/>
    </source>
</evidence>
<gene>
    <name evidence="3" type="ORF">FOL46_003736</name>
    <name evidence="2" type="ORF">FOZ61_004123</name>
</gene>
<evidence type="ECO:0000313" key="4">
    <source>
        <dbReference type="Proteomes" id="UP000570595"/>
    </source>
</evidence>
<proteinExistence type="predicted"/>
<dbReference type="EMBL" id="JABANN010002350">
    <property type="protein sequence ID" value="KAF4647806.1"/>
    <property type="molecule type" value="Genomic_DNA"/>
</dbReference>
<protein>
    <submittedName>
        <fullName evidence="3">Uncharacterized protein</fullName>
    </submittedName>
</protein>
<dbReference type="EMBL" id="JABAHT010002362">
    <property type="protein sequence ID" value="KAF4647474.1"/>
    <property type="molecule type" value="Genomic_DNA"/>
</dbReference>
<evidence type="ECO:0000313" key="2">
    <source>
        <dbReference type="EMBL" id="KAF4647474.1"/>
    </source>
</evidence>
<dbReference type="Proteomes" id="UP000572268">
    <property type="component" value="Unassembled WGS sequence"/>
</dbReference>
<feature type="non-terminal residue" evidence="3">
    <location>
        <position position="228"/>
    </location>
</feature>
<comment type="caution">
    <text evidence="3">The sequence shown here is derived from an EMBL/GenBank/DDBJ whole genome shotgun (WGS) entry which is preliminary data.</text>
</comment>
<sequence>IPKERRKLESTTYGFRIALCETCSGDKADDVPEKSKKRSSLILAGGNPPKLARREEVSGASDDSSDRSSDKSPVSAWLTCGDDETGTGSSTSGMGSHSQADVVFRGEAATEERGEDETAIIPDGEYETVDTGLENVRKITVDIRSDTEAHQSWVKLRVEFGAYVWPVYFPEVTADFHEECLFINYSHEEDSADLALLETCLQSHHGSVKNLRICRDTGGGWSLRFDRI</sequence>
<feature type="compositionally biased region" description="Low complexity" evidence="1">
    <location>
        <begin position="86"/>
        <end position="96"/>
    </location>
</feature>
<dbReference type="Proteomes" id="UP000570595">
    <property type="component" value="Unassembled WGS sequence"/>
</dbReference>
<accession>A0A7J6KMQ7</accession>
<reference evidence="4 5" key="1">
    <citation type="submission" date="2020-04" db="EMBL/GenBank/DDBJ databases">
        <title>Perkinsus olseni comparative genomics.</title>
        <authorList>
            <person name="Bogema D.R."/>
        </authorList>
    </citation>
    <scope>NUCLEOTIDE SEQUENCE [LARGE SCALE GENOMIC DNA]</scope>
    <source>
        <strain evidence="2">ATCC PRA-179</strain>
        <strain evidence="3">ATCC PRA-31</strain>
    </source>
</reference>
<organism evidence="3 5">
    <name type="scientific">Perkinsus olseni</name>
    <name type="common">Perkinsus atlanticus</name>
    <dbReference type="NCBI Taxonomy" id="32597"/>
    <lineage>
        <taxon>Eukaryota</taxon>
        <taxon>Sar</taxon>
        <taxon>Alveolata</taxon>
        <taxon>Perkinsozoa</taxon>
        <taxon>Perkinsea</taxon>
        <taxon>Perkinsida</taxon>
        <taxon>Perkinsidae</taxon>
        <taxon>Perkinsus</taxon>
    </lineage>
</organism>
<feature type="compositionally biased region" description="Basic and acidic residues" evidence="1">
    <location>
        <begin position="25"/>
        <end position="34"/>
    </location>
</feature>
<evidence type="ECO:0000313" key="3">
    <source>
        <dbReference type="EMBL" id="KAF4647806.1"/>
    </source>
</evidence>
<name>A0A7J6KMQ7_PEROL</name>